<evidence type="ECO:0000313" key="10">
    <source>
        <dbReference type="EMBL" id="ASD63672.1"/>
    </source>
</evidence>
<evidence type="ECO:0000256" key="2">
    <source>
        <dbReference type="ARBA" id="ARBA00005992"/>
    </source>
</evidence>
<keyword evidence="4 7" id="KW-0133">Cell shape</keyword>
<comment type="pathway">
    <text evidence="1 7">Cell wall biogenesis; peptidoglycan biosynthesis.</text>
</comment>
<dbReference type="InterPro" id="IPR005490">
    <property type="entry name" value="LD_TPept_cat_dom"/>
</dbReference>
<feature type="active site" description="Nucleophile" evidence="7">
    <location>
        <position position="175"/>
    </location>
</feature>
<keyword evidence="3" id="KW-0808">Transferase</keyword>
<evidence type="ECO:0000313" key="11">
    <source>
        <dbReference type="Proteomes" id="UP000197003"/>
    </source>
</evidence>
<feature type="signal peptide" evidence="8">
    <location>
        <begin position="1"/>
        <end position="20"/>
    </location>
</feature>
<feature type="active site" description="Proton donor/acceptor" evidence="7">
    <location>
        <position position="151"/>
    </location>
</feature>
<feature type="domain" description="L,D-TPase catalytic" evidence="9">
    <location>
        <begin position="61"/>
        <end position="199"/>
    </location>
</feature>
<keyword evidence="8" id="KW-0732">Signal</keyword>
<dbReference type="Pfam" id="PF03734">
    <property type="entry name" value="YkuD"/>
    <property type="match status" value="1"/>
</dbReference>
<sequence>MKKTLLPLIALSLFATNSFAAGSKALDKSFRYCQDISQVDKLLDRSRESVDRLQAEDLTVERIVVSKDRKELYLISGETLLKVYPVAFGRNPVGHKQFEGDNKTPEGLYSIDYKNPQSQYTKALHVSYPNKSDVEFAKSQGKSAGGDIMIHGLPSEERKGQAVGLIHPMNWTQGCVAVTNPEIEEIYSLVKEKTLIEICKMSSN</sequence>
<dbReference type="PANTHER" id="PTHR36699:SF1">
    <property type="entry name" value="L,D-TRANSPEPTIDASE YAFK-RELATED"/>
    <property type="match status" value="1"/>
</dbReference>
<dbReference type="PROSITE" id="PS52029">
    <property type="entry name" value="LD_TPASE"/>
    <property type="match status" value="1"/>
</dbReference>
<dbReference type="RefSeq" id="WP_088565196.1">
    <property type="nucleotide sequence ID" value="NZ_CP020946.1"/>
</dbReference>
<proteinExistence type="inferred from homology"/>
<evidence type="ECO:0000256" key="6">
    <source>
        <dbReference type="ARBA" id="ARBA00023316"/>
    </source>
</evidence>
<evidence type="ECO:0000256" key="8">
    <source>
        <dbReference type="SAM" id="SignalP"/>
    </source>
</evidence>
<dbReference type="GO" id="GO:0071555">
    <property type="term" value="P:cell wall organization"/>
    <property type="evidence" value="ECO:0007669"/>
    <property type="project" value="UniProtKB-UniRule"/>
</dbReference>
<evidence type="ECO:0000259" key="9">
    <source>
        <dbReference type="PROSITE" id="PS52029"/>
    </source>
</evidence>
<dbReference type="OrthoDB" id="5294173at2"/>
<evidence type="ECO:0000256" key="3">
    <source>
        <dbReference type="ARBA" id="ARBA00022679"/>
    </source>
</evidence>
<dbReference type="InterPro" id="IPR038063">
    <property type="entry name" value="Transpep_catalytic_dom"/>
</dbReference>
<comment type="similarity">
    <text evidence="2">Belongs to the YkuD family.</text>
</comment>
<gene>
    <name evidence="10" type="ORF">B9G79_08835</name>
</gene>
<name>A0A1Z3N863_BDEBC</name>
<dbReference type="UniPathway" id="UPA00219"/>
<evidence type="ECO:0000256" key="7">
    <source>
        <dbReference type="PROSITE-ProRule" id="PRU01373"/>
    </source>
</evidence>
<dbReference type="PANTHER" id="PTHR36699">
    <property type="entry name" value="LD-TRANSPEPTIDASE"/>
    <property type="match status" value="1"/>
</dbReference>
<keyword evidence="6 7" id="KW-0961">Cell wall biogenesis/degradation</keyword>
<evidence type="ECO:0000256" key="1">
    <source>
        <dbReference type="ARBA" id="ARBA00004752"/>
    </source>
</evidence>
<accession>A0A1Z3N863</accession>
<feature type="chain" id="PRO_5012147853" description="L,D-TPase catalytic domain-containing protein" evidence="8">
    <location>
        <begin position="21"/>
        <end position="204"/>
    </location>
</feature>
<protein>
    <recommendedName>
        <fullName evidence="9">L,D-TPase catalytic domain-containing protein</fullName>
    </recommendedName>
</protein>
<dbReference type="Proteomes" id="UP000197003">
    <property type="component" value="Chromosome"/>
</dbReference>
<reference evidence="10 11" key="1">
    <citation type="submission" date="2017-04" db="EMBL/GenBank/DDBJ databases">
        <title>Whole genome sequence of Bdellovibrio bacteriovorus strain SSB218315.</title>
        <authorList>
            <person name="Oyedara O."/>
            <person name="Rodriguez-Perez M.A."/>
        </authorList>
    </citation>
    <scope>NUCLEOTIDE SEQUENCE [LARGE SCALE GENOMIC DNA]</scope>
    <source>
        <strain evidence="10 11">SSB218315</strain>
    </source>
</reference>
<dbReference type="EMBL" id="CP020946">
    <property type="protein sequence ID" value="ASD63672.1"/>
    <property type="molecule type" value="Genomic_DNA"/>
</dbReference>
<dbReference type="GO" id="GO:0004180">
    <property type="term" value="F:carboxypeptidase activity"/>
    <property type="evidence" value="ECO:0007669"/>
    <property type="project" value="UniProtKB-ARBA"/>
</dbReference>
<organism evidence="10 11">
    <name type="scientific">Bdellovibrio bacteriovorus</name>
    <dbReference type="NCBI Taxonomy" id="959"/>
    <lineage>
        <taxon>Bacteria</taxon>
        <taxon>Pseudomonadati</taxon>
        <taxon>Bdellovibrionota</taxon>
        <taxon>Bdellovibrionia</taxon>
        <taxon>Bdellovibrionales</taxon>
        <taxon>Pseudobdellovibrionaceae</taxon>
        <taxon>Bdellovibrio</taxon>
    </lineage>
</organism>
<dbReference type="GO" id="GO:0016740">
    <property type="term" value="F:transferase activity"/>
    <property type="evidence" value="ECO:0007669"/>
    <property type="project" value="UniProtKB-KW"/>
</dbReference>
<dbReference type="SUPFAM" id="SSF141523">
    <property type="entry name" value="L,D-transpeptidase catalytic domain-like"/>
    <property type="match status" value="1"/>
</dbReference>
<dbReference type="AlphaFoldDB" id="A0A1Z3N863"/>
<evidence type="ECO:0000256" key="4">
    <source>
        <dbReference type="ARBA" id="ARBA00022960"/>
    </source>
</evidence>
<dbReference type="CDD" id="cd16913">
    <property type="entry name" value="YkuD_like"/>
    <property type="match status" value="1"/>
</dbReference>
<evidence type="ECO:0000256" key="5">
    <source>
        <dbReference type="ARBA" id="ARBA00022984"/>
    </source>
</evidence>
<dbReference type="Gene3D" id="2.40.440.10">
    <property type="entry name" value="L,D-transpeptidase catalytic domain-like"/>
    <property type="match status" value="1"/>
</dbReference>
<keyword evidence="5 7" id="KW-0573">Peptidoglycan synthesis</keyword>
<dbReference type="GO" id="GO:0008360">
    <property type="term" value="P:regulation of cell shape"/>
    <property type="evidence" value="ECO:0007669"/>
    <property type="project" value="UniProtKB-UniRule"/>
</dbReference>
<dbReference type="GO" id="GO:0009252">
    <property type="term" value="P:peptidoglycan biosynthetic process"/>
    <property type="evidence" value="ECO:0007669"/>
    <property type="project" value="UniProtKB-UniPathway"/>
</dbReference>